<dbReference type="InterPro" id="IPR036397">
    <property type="entry name" value="RNaseH_sf"/>
</dbReference>
<sequence>MVCCVEERRTWMTPPPPLMEYLKDERLSSDLNETKKLVKDAAKYIIIGEQLYKRGFSFPLLHCVEGEESQYVVKEVHEGVCDTHKGGQALDNKIARVPKVRGGDHDTPKITTLHHLTLAILQMGGGHLRRIPTSSRTSEVFDNGSRLLHEVTRSRASGHDINGKDQALLLEENNMLVLLVGRDSLRQRDSVRILIDRKFLHSIENKITVHIDRAPTVEAANKVILRGLRRRLEEAKERWAKELSQVLWSYYTMPHSSTNETPFHLTFGIEVVISVEIGEPSPQTALFRLTENEDELRTNLDLL</sequence>
<dbReference type="AlphaFoldDB" id="A0A371HGL7"/>
<dbReference type="InterPro" id="IPR012337">
    <property type="entry name" value="RNaseH-like_sf"/>
</dbReference>
<dbReference type="OrthoDB" id="1934939at2759"/>
<comment type="caution">
    <text evidence="1">The sequence shown here is derived from an EMBL/GenBank/DDBJ whole genome shotgun (WGS) entry which is preliminary data.</text>
</comment>
<name>A0A371HGL7_MUCPR</name>
<dbReference type="EMBL" id="QJKJ01002652">
    <property type="protein sequence ID" value="RDY01915.1"/>
    <property type="molecule type" value="Genomic_DNA"/>
</dbReference>
<proteinExistence type="predicted"/>
<keyword evidence="2" id="KW-1185">Reference proteome</keyword>
<gene>
    <name evidence="1" type="ORF">CR513_14700</name>
</gene>
<organism evidence="1 2">
    <name type="scientific">Mucuna pruriens</name>
    <name type="common">Velvet bean</name>
    <name type="synonym">Dolichos pruriens</name>
    <dbReference type="NCBI Taxonomy" id="157652"/>
    <lineage>
        <taxon>Eukaryota</taxon>
        <taxon>Viridiplantae</taxon>
        <taxon>Streptophyta</taxon>
        <taxon>Embryophyta</taxon>
        <taxon>Tracheophyta</taxon>
        <taxon>Spermatophyta</taxon>
        <taxon>Magnoliopsida</taxon>
        <taxon>eudicotyledons</taxon>
        <taxon>Gunneridae</taxon>
        <taxon>Pentapetalae</taxon>
        <taxon>rosids</taxon>
        <taxon>fabids</taxon>
        <taxon>Fabales</taxon>
        <taxon>Fabaceae</taxon>
        <taxon>Papilionoideae</taxon>
        <taxon>50 kb inversion clade</taxon>
        <taxon>NPAAA clade</taxon>
        <taxon>indigoferoid/millettioid clade</taxon>
        <taxon>Phaseoleae</taxon>
        <taxon>Mucuna</taxon>
    </lineage>
</organism>
<dbReference type="Proteomes" id="UP000257109">
    <property type="component" value="Unassembled WGS sequence"/>
</dbReference>
<dbReference type="GO" id="GO:0003676">
    <property type="term" value="F:nucleic acid binding"/>
    <property type="evidence" value="ECO:0007669"/>
    <property type="project" value="InterPro"/>
</dbReference>
<dbReference type="PANTHER" id="PTHR48475:SF2">
    <property type="entry name" value="RIBONUCLEASE H"/>
    <property type="match status" value="1"/>
</dbReference>
<protein>
    <recommendedName>
        <fullName evidence="3">Integrase catalytic domain-containing protein</fullName>
    </recommendedName>
</protein>
<dbReference type="Gene3D" id="3.30.420.10">
    <property type="entry name" value="Ribonuclease H-like superfamily/Ribonuclease H"/>
    <property type="match status" value="1"/>
</dbReference>
<dbReference type="SUPFAM" id="SSF53098">
    <property type="entry name" value="Ribonuclease H-like"/>
    <property type="match status" value="1"/>
</dbReference>
<reference evidence="1" key="1">
    <citation type="submission" date="2018-05" db="EMBL/GenBank/DDBJ databases">
        <title>Draft genome of Mucuna pruriens seed.</title>
        <authorList>
            <person name="Nnadi N.E."/>
            <person name="Vos R."/>
            <person name="Hasami M.H."/>
            <person name="Devisetty U.K."/>
            <person name="Aguiy J.C."/>
        </authorList>
    </citation>
    <scope>NUCLEOTIDE SEQUENCE [LARGE SCALE GENOMIC DNA]</scope>
    <source>
        <strain evidence="1">JCA_2017</strain>
    </source>
</reference>
<evidence type="ECO:0000313" key="1">
    <source>
        <dbReference type="EMBL" id="RDY01915.1"/>
    </source>
</evidence>
<feature type="non-terminal residue" evidence="1">
    <location>
        <position position="1"/>
    </location>
</feature>
<evidence type="ECO:0000313" key="2">
    <source>
        <dbReference type="Proteomes" id="UP000257109"/>
    </source>
</evidence>
<dbReference type="PANTHER" id="PTHR48475">
    <property type="entry name" value="RIBONUCLEASE H"/>
    <property type="match status" value="1"/>
</dbReference>
<accession>A0A371HGL7</accession>
<evidence type="ECO:0008006" key="3">
    <source>
        <dbReference type="Google" id="ProtNLM"/>
    </source>
</evidence>